<organism evidence="3 4">
    <name type="scientific">Rhizopus stolonifer</name>
    <name type="common">Rhizopus nigricans</name>
    <dbReference type="NCBI Taxonomy" id="4846"/>
    <lineage>
        <taxon>Eukaryota</taxon>
        <taxon>Fungi</taxon>
        <taxon>Fungi incertae sedis</taxon>
        <taxon>Mucoromycota</taxon>
        <taxon>Mucoromycotina</taxon>
        <taxon>Mucoromycetes</taxon>
        <taxon>Mucorales</taxon>
        <taxon>Mucorineae</taxon>
        <taxon>Rhizopodaceae</taxon>
        <taxon>Rhizopus</taxon>
    </lineage>
</organism>
<comment type="caution">
    <text evidence="3">The sequence shown here is derived from an EMBL/GenBank/DDBJ whole genome shotgun (WGS) entry which is preliminary data.</text>
</comment>
<dbReference type="AlphaFoldDB" id="A0A367JJT6"/>
<sequence length="198" mass="22260">MAHLCCICEKEFPSPTKLHNHGYDVHVDTLQVTINKKTSIVERIDSKFSCPDYPSRLSTSRSFNDHLKKKHKGTCSALSKAEKRRDIETDDDDNGSSVFMKRHKMLGPQLNFDELNSNSLTLPPLHCDHNAEAVAASNAQDQREPNKKEIVFSNIGNWKPIALSSECGKTYYLLASPEAFEHLLAEQPTGLWKPPSPN</sequence>
<proteinExistence type="predicted"/>
<dbReference type="Proteomes" id="UP000253551">
    <property type="component" value="Unassembled WGS sequence"/>
</dbReference>
<accession>A0A367JJT6</accession>
<keyword evidence="4" id="KW-1185">Reference proteome</keyword>
<dbReference type="InterPro" id="IPR013087">
    <property type="entry name" value="Znf_C2H2_type"/>
</dbReference>
<dbReference type="PROSITE" id="PS00028">
    <property type="entry name" value="ZINC_FINGER_C2H2_1"/>
    <property type="match status" value="1"/>
</dbReference>
<dbReference type="EMBL" id="PJQM01003200">
    <property type="protein sequence ID" value="RCH90198.1"/>
    <property type="molecule type" value="Genomic_DNA"/>
</dbReference>
<evidence type="ECO:0000259" key="2">
    <source>
        <dbReference type="PROSITE" id="PS00028"/>
    </source>
</evidence>
<evidence type="ECO:0000313" key="4">
    <source>
        <dbReference type="Proteomes" id="UP000253551"/>
    </source>
</evidence>
<evidence type="ECO:0000256" key="1">
    <source>
        <dbReference type="SAM" id="MobiDB-lite"/>
    </source>
</evidence>
<protein>
    <recommendedName>
        <fullName evidence="2">C2H2-type domain-containing protein</fullName>
    </recommendedName>
</protein>
<feature type="domain" description="C2H2-type" evidence="2">
    <location>
        <begin position="5"/>
        <end position="26"/>
    </location>
</feature>
<reference evidence="3 4" key="1">
    <citation type="journal article" date="2018" name="G3 (Bethesda)">
        <title>Phylogenetic and Phylogenomic Definition of Rhizopus Species.</title>
        <authorList>
            <person name="Gryganskyi A.P."/>
            <person name="Golan J."/>
            <person name="Dolatabadi S."/>
            <person name="Mondo S."/>
            <person name="Robb S."/>
            <person name="Idnurm A."/>
            <person name="Muszewska A."/>
            <person name="Steczkiewicz K."/>
            <person name="Masonjones S."/>
            <person name="Liao H.L."/>
            <person name="Gajdeczka M.T."/>
            <person name="Anike F."/>
            <person name="Vuek A."/>
            <person name="Anishchenko I.M."/>
            <person name="Voigt K."/>
            <person name="de Hoog G.S."/>
            <person name="Smith M.E."/>
            <person name="Heitman J."/>
            <person name="Vilgalys R."/>
            <person name="Stajich J.E."/>
        </authorList>
    </citation>
    <scope>NUCLEOTIDE SEQUENCE [LARGE SCALE GENOMIC DNA]</scope>
    <source>
        <strain evidence="3 4">LSU 92-RS-03</strain>
    </source>
</reference>
<dbReference type="OrthoDB" id="2234134at2759"/>
<name>A0A367JJT6_RHIST</name>
<dbReference type="Gene3D" id="3.30.160.60">
    <property type="entry name" value="Classic Zinc Finger"/>
    <property type="match status" value="1"/>
</dbReference>
<gene>
    <name evidence="3" type="ORF">CU098_009063</name>
</gene>
<feature type="region of interest" description="Disordered" evidence="1">
    <location>
        <begin position="78"/>
        <end position="97"/>
    </location>
</feature>
<evidence type="ECO:0000313" key="3">
    <source>
        <dbReference type="EMBL" id="RCH90198.1"/>
    </source>
</evidence>